<dbReference type="SUPFAM" id="SSF53335">
    <property type="entry name" value="S-adenosyl-L-methionine-dependent methyltransferases"/>
    <property type="match status" value="1"/>
</dbReference>
<dbReference type="InterPro" id="IPR002052">
    <property type="entry name" value="DNA_methylase_N6_adenine_CS"/>
</dbReference>
<reference evidence="5" key="1">
    <citation type="submission" date="2018-06" db="EMBL/GenBank/DDBJ databases">
        <authorList>
            <person name="Helene L.C."/>
            <person name="Dall'Agnol R."/>
            <person name="Delamuta J.R."/>
            <person name="Hungria M."/>
        </authorList>
    </citation>
    <scope>NUCLEOTIDE SEQUENCE [LARGE SCALE GENOMIC DNA]</scope>
    <source>
        <strain evidence="5">AC99b</strain>
    </source>
</reference>
<dbReference type="EMBL" id="QMBP01000005">
    <property type="protein sequence ID" value="RAZ90522.1"/>
    <property type="molecule type" value="Genomic_DNA"/>
</dbReference>
<dbReference type="GO" id="GO:0052913">
    <property type="term" value="F:16S rRNA (guanine(966)-N(2))-methyltransferase activity"/>
    <property type="evidence" value="ECO:0007669"/>
    <property type="project" value="UniProtKB-EC"/>
</dbReference>
<dbReference type="InterPro" id="IPR029063">
    <property type="entry name" value="SAM-dependent_MTases_sf"/>
</dbReference>
<gene>
    <name evidence="4" type="primary">rsmD</name>
    <name evidence="4" type="ORF">DPM33_13510</name>
</gene>
<dbReference type="Proteomes" id="UP000251558">
    <property type="component" value="Unassembled WGS sequence"/>
</dbReference>
<feature type="region of interest" description="Disordered" evidence="3">
    <location>
        <begin position="1"/>
        <end position="49"/>
    </location>
</feature>
<dbReference type="OrthoDB" id="9803017at2"/>
<reference evidence="4 5" key="2">
    <citation type="submission" date="2018-07" db="EMBL/GenBank/DDBJ databases">
        <title>Diversity of Mesorhizobium strains in Brazil.</title>
        <authorList>
            <person name="Helene L.C.F."/>
            <person name="Dall'Agnol R."/>
            <person name="Delamuta J.R.M."/>
            <person name="Hungria M."/>
        </authorList>
    </citation>
    <scope>NUCLEOTIDE SEQUENCE [LARGE SCALE GENOMIC DNA]</scope>
    <source>
        <strain evidence="4 5">AC99b</strain>
    </source>
</reference>
<dbReference type="Pfam" id="PF03602">
    <property type="entry name" value="Cons_hypoth95"/>
    <property type="match status" value="1"/>
</dbReference>
<keyword evidence="1 4" id="KW-0489">Methyltransferase</keyword>
<dbReference type="AlphaFoldDB" id="A0A330HSG3"/>
<dbReference type="InterPro" id="IPR004398">
    <property type="entry name" value="RNA_MeTrfase_RsmD"/>
</dbReference>
<dbReference type="GO" id="GO:0003676">
    <property type="term" value="F:nucleic acid binding"/>
    <property type="evidence" value="ECO:0007669"/>
    <property type="project" value="InterPro"/>
</dbReference>
<dbReference type="CDD" id="cd02440">
    <property type="entry name" value="AdoMet_MTases"/>
    <property type="match status" value="1"/>
</dbReference>
<dbReference type="Gene3D" id="3.40.50.150">
    <property type="entry name" value="Vaccinia Virus protein VP39"/>
    <property type="match status" value="1"/>
</dbReference>
<feature type="compositionally biased region" description="Basic residues" evidence="3">
    <location>
        <begin position="20"/>
        <end position="33"/>
    </location>
</feature>
<dbReference type="PROSITE" id="PS00092">
    <property type="entry name" value="N6_MTASE"/>
    <property type="match status" value="1"/>
</dbReference>
<evidence type="ECO:0000256" key="2">
    <source>
        <dbReference type="ARBA" id="ARBA00022679"/>
    </source>
</evidence>
<dbReference type="NCBIfam" id="TIGR00095">
    <property type="entry name" value="16S rRNA (guanine(966)-N(2))-methyltransferase RsmD"/>
    <property type="match status" value="1"/>
</dbReference>
<keyword evidence="5" id="KW-1185">Reference proteome</keyword>
<evidence type="ECO:0000313" key="4">
    <source>
        <dbReference type="EMBL" id="RAZ90522.1"/>
    </source>
</evidence>
<comment type="caution">
    <text evidence="4">The sequence shown here is derived from an EMBL/GenBank/DDBJ whole genome shotgun (WGS) entry which is preliminary data.</text>
</comment>
<evidence type="ECO:0000256" key="1">
    <source>
        <dbReference type="ARBA" id="ARBA00022603"/>
    </source>
</evidence>
<evidence type="ECO:0000256" key="3">
    <source>
        <dbReference type="SAM" id="MobiDB-lite"/>
    </source>
</evidence>
<proteinExistence type="predicted"/>
<name>A0A330HSG3_9HYPH</name>
<sequence length="250" mass="26711">MSGWRLAPGRSARAGLRPTPPRRRRQRRARPHSNRVVSRAESGSTSHAASALRAATIGRVVRKGAAMRIVGGEFRGRPLATPKSNAIRPTTDRTREALFNVLAHRHAEKLEGGRVLDLFAGTGALGLEALSRGASYCVFIEESTEGRGLIRENVEAYGLTGRTKIFRRDATHLGEAGTISPFGLVFADPPYGKGLGERALRSAKAGGWLLPGALCVVEEAASAPFEAGPGFSVVDERGYGETVIRFIEAG</sequence>
<keyword evidence="2 4" id="KW-0808">Transferase</keyword>
<dbReference type="PANTHER" id="PTHR43542:SF1">
    <property type="entry name" value="METHYLTRANSFERASE"/>
    <property type="match status" value="1"/>
</dbReference>
<organism evidence="4 5">
    <name type="scientific">Mesorhizobium hawassense</name>
    <dbReference type="NCBI Taxonomy" id="1209954"/>
    <lineage>
        <taxon>Bacteria</taxon>
        <taxon>Pseudomonadati</taxon>
        <taxon>Pseudomonadota</taxon>
        <taxon>Alphaproteobacteria</taxon>
        <taxon>Hyphomicrobiales</taxon>
        <taxon>Phyllobacteriaceae</taxon>
        <taxon>Mesorhizobium</taxon>
    </lineage>
</organism>
<evidence type="ECO:0000313" key="5">
    <source>
        <dbReference type="Proteomes" id="UP000251558"/>
    </source>
</evidence>
<accession>A0A330HSG3</accession>
<dbReference type="EC" id="2.1.1.171" evidence="4"/>
<dbReference type="PANTHER" id="PTHR43542">
    <property type="entry name" value="METHYLTRANSFERASE"/>
    <property type="match status" value="1"/>
</dbReference>
<protein>
    <submittedName>
        <fullName evidence="4">16S rRNA (Guanine(966)-N(2))-methyltransferase RsmD</fullName>
        <ecNumber evidence="4">2.1.1.171</ecNumber>
    </submittedName>
</protein>